<feature type="chain" id="PRO_5020729869" description="Phosphatase PAP2 family protein" evidence="1">
    <location>
        <begin position="33"/>
        <end position="416"/>
    </location>
</feature>
<gene>
    <name evidence="2" type="ORF">EKO23_13005</name>
</gene>
<proteinExistence type="predicted"/>
<keyword evidence="3" id="KW-1185">Reference proteome</keyword>
<feature type="signal peptide" evidence="1">
    <location>
        <begin position="1"/>
        <end position="32"/>
    </location>
</feature>
<dbReference type="PANTHER" id="PTHR34599:SF1">
    <property type="entry name" value="PHOSPHATIDIC ACID PHOSPHATASE TYPE 2_HALOPEROXIDASE DOMAIN-CONTAINING PROTEIN"/>
    <property type="match status" value="1"/>
</dbReference>
<dbReference type="Proteomes" id="UP000295198">
    <property type="component" value="Unassembled WGS sequence"/>
</dbReference>
<comment type="caution">
    <text evidence="2">The sequence shown here is derived from an EMBL/GenBank/DDBJ whole genome shotgun (WGS) entry which is preliminary data.</text>
</comment>
<dbReference type="AlphaFoldDB" id="A0A4Q4ZBM0"/>
<evidence type="ECO:0000256" key="1">
    <source>
        <dbReference type="SAM" id="SignalP"/>
    </source>
</evidence>
<dbReference type="PANTHER" id="PTHR34599">
    <property type="entry name" value="PEROXIDASE-RELATED"/>
    <property type="match status" value="1"/>
</dbReference>
<dbReference type="InterPro" id="IPR052559">
    <property type="entry name" value="V-haloperoxidase"/>
</dbReference>
<dbReference type="CDD" id="cd03398">
    <property type="entry name" value="PAP2_haloperoxidase"/>
    <property type="match status" value="1"/>
</dbReference>
<dbReference type="SUPFAM" id="SSF48317">
    <property type="entry name" value="Acid phosphatase/Vanadium-dependent haloperoxidase"/>
    <property type="match status" value="1"/>
</dbReference>
<dbReference type="Gene3D" id="1.10.606.20">
    <property type="match status" value="1"/>
</dbReference>
<accession>A0A4Q4ZBM0</accession>
<sequence length="416" mass="45007">MSLARRTGCVLSALLVVLSPLALTGPAGTAHATGSRHGGDGSAQQVAIDWQRIAMRTVYTETTPTPPPPVGVVYISFTSMAVHDAVKAVLKRRSASASAAIAQAGHDVLVEYFPTSKTNLDRDLAATLAGVHNGRAEEKGVRIGKAAAAAMIASRADDGRNDASVVYDKPQKPGFWQPAPGGVMAFAWLAEMDQVVPTRPVRVRGPDRLTSADYAADYNEVRRLGSTTSTERTADQTAIAQFMAANQIPVYRDALCRVLEKDPIGLYRTTLLFARIDASVVNAFIQTWNLKLNVGFWRPFQAIAGADTDHNRATKPGANWTPLVPNPSYSDYTSGHAAATSPMAEVIRRTLGEDTALELRLATPTGVVVRSYDTLSALEHDAFMARIWGGLHFRKAMEDGYYLGHQTARRVMRVLY</sequence>
<dbReference type="InterPro" id="IPR036938">
    <property type="entry name" value="PAP2/HPO_sf"/>
</dbReference>
<name>A0A4Q4ZBM0_9ACTN</name>
<keyword evidence="1" id="KW-0732">Signal</keyword>
<dbReference type="EMBL" id="SDKM01000017">
    <property type="protein sequence ID" value="RYP85390.1"/>
    <property type="molecule type" value="Genomic_DNA"/>
</dbReference>
<dbReference type="OrthoDB" id="103227at2"/>
<evidence type="ECO:0000313" key="3">
    <source>
        <dbReference type="Proteomes" id="UP000295198"/>
    </source>
</evidence>
<organism evidence="2 3">
    <name type="scientific">Nocardioides guangzhouensis</name>
    <dbReference type="NCBI Taxonomy" id="2497878"/>
    <lineage>
        <taxon>Bacteria</taxon>
        <taxon>Bacillati</taxon>
        <taxon>Actinomycetota</taxon>
        <taxon>Actinomycetes</taxon>
        <taxon>Propionibacteriales</taxon>
        <taxon>Nocardioidaceae</taxon>
        <taxon>Nocardioides</taxon>
    </lineage>
</organism>
<evidence type="ECO:0000313" key="2">
    <source>
        <dbReference type="EMBL" id="RYP85390.1"/>
    </source>
</evidence>
<protein>
    <recommendedName>
        <fullName evidence="4">Phosphatase PAP2 family protein</fullName>
    </recommendedName>
</protein>
<reference evidence="2 3" key="1">
    <citation type="submission" date="2019-01" db="EMBL/GenBank/DDBJ databases">
        <title>Nocardioides guangzhouensis sp. nov., an actinobacterium isolated from soil.</title>
        <authorList>
            <person name="Fu Y."/>
            <person name="Cai Y."/>
            <person name="Lin Z."/>
            <person name="Chen P."/>
        </authorList>
    </citation>
    <scope>NUCLEOTIDE SEQUENCE [LARGE SCALE GENOMIC DNA]</scope>
    <source>
        <strain evidence="2 3">130</strain>
    </source>
</reference>
<evidence type="ECO:0008006" key="4">
    <source>
        <dbReference type="Google" id="ProtNLM"/>
    </source>
</evidence>
<dbReference type="RefSeq" id="WP_134717930.1">
    <property type="nucleotide sequence ID" value="NZ_SDKM01000017.1"/>
</dbReference>